<keyword evidence="1" id="KW-1133">Transmembrane helix</keyword>
<comment type="caution">
    <text evidence="2">The sequence shown here is derived from an EMBL/GenBank/DDBJ whole genome shotgun (WGS) entry which is preliminary data.</text>
</comment>
<keyword evidence="1" id="KW-0812">Transmembrane</keyword>
<reference evidence="2 3" key="1">
    <citation type="submission" date="2018-06" db="EMBL/GenBank/DDBJ databases">
        <title>Comparative genomics reveals the genomic features of Rhizophagus irregularis, R. cerebriforme, R. diaphanum and Gigaspora rosea, and their symbiotic lifestyle signature.</title>
        <authorList>
            <person name="Morin E."/>
            <person name="San Clemente H."/>
            <person name="Chen E.C.H."/>
            <person name="De La Providencia I."/>
            <person name="Hainaut M."/>
            <person name="Kuo A."/>
            <person name="Kohler A."/>
            <person name="Murat C."/>
            <person name="Tang N."/>
            <person name="Roy S."/>
            <person name="Loubradou J."/>
            <person name="Henrissat B."/>
            <person name="Grigoriev I.V."/>
            <person name="Corradi N."/>
            <person name="Roux C."/>
            <person name="Martin F.M."/>
        </authorList>
    </citation>
    <scope>NUCLEOTIDE SEQUENCE [LARGE SCALE GENOMIC DNA]</scope>
    <source>
        <strain evidence="2 3">DAOM 194757</strain>
    </source>
</reference>
<keyword evidence="1" id="KW-0472">Membrane</keyword>
<gene>
    <name evidence="2" type="ORF">C2G38_2045471</name>
</gene>
<keyword evidence="3" id="KW-1185">Reference proteome</keyword>
<evidence type="ECO:0000313" key="3">
    <source>
        <dbReference type="Proteomes" id="UP000266673"/>
    </source>
</evidence>
<accession>A0A397UEL8</accession>
<protein>
    <submittedName>
        <fullName evidence="2">Uncharacterized protein</fullName>
    </submittedName>
</protein>
<organism evidence="2 3">
    <name type="scientific">Gigaspora rosea</name>
    <dbReference type="NCBI Taxonomy" id="44941"/>
    <lineage>
        <taxon>Eukaryota</taxon>
        <taxon>Fungi</taxon>
        <taxon>Fungi incertae sedis</taxon>
        <taxon>Mucoromycota</taxon>
        <taxon>Glomeromycotina</taxon>
        <taxon>Glomeromycetes</taxon>
        <taxon>Diversisporales</taxon>
        <taxon>Gigasporaceae</taxon>
        <taxon>Gigaspora</taxon>
    </lineage>
</organism>
<proteinExistence type="predicted"/>
<evidence type="ECO:0000313" key="2">
    <source>
        <dbReference type="EMBL" id="RIB08081.1"/>
    </source>
</evidence>
<dbReference type="AlphaFoldDB" id="A0A397UEL8"/>
<dbReference type="EMBL" id="QKWP01001556">
    <property type="protein sequence ID" value="RIB08081.1"/>
    <property type="molecule type" value="Genomic_DNA"/>
</dbReference>
<name>A0A397UEL8_9GLOM</name>
<sequence length="612" mass="71894">MSIKNSFLALLLTIFAKTTTYLISALLLALIFLIFLIIGTLNSPLLLFSILVVGFSVLFTSTIHKSESICSDKDRLFTNEDSYTTKSRRSSEYLINHNFNKNTFNSKYNDKSESEKKSYPLEINDKKYFEQFRFISQNEYVDDVIREDIHALQTNIEQFESSYLITTFRKNYNDDQKTEFVSETINDVRKTRFDFANIDVDLSFSSIEASNKKTNDKNENNPDFDRIREIQQGIDIAKEKLKEYIDFKILFNEMHDEVANLEDKLRGPTGINGIHPVYYKSEKSSLITKNINTKKSELNDICKKDSLVPNRMIIVLFIKRKAKTLAFQSFEYQSLRTKMNVTACLLVREINKCQLFIEQSDTMNFMEFISFNKNDSPMNSKKTIDYRNIPSTTISTRKIGPINYSIHNGLLQINSVVSEYNQFYKIRNRRIKEKYYSTLSYCRFNRMISDLFAKALSFQPYYQFYNSSSVIENINSHLTIEYKSLRTKMNDTSSLLQVREIKSENEEQVQSLVYQTVSEINNTEESELVIELNDSKNDSLVSNYVVVNADYEDYIFYKKVKYPINEFLENQQKEIESLTEDTRSLKDYLSNEHKYIHEKIRTLRNDIEILEN</sequence>
<evidence type="ECO:0000256" key="1">
    <source>
        <dbReference type="SAM" id="Phobius"/>
    </source>
</evidence>
<dbReference type="Proteomes" id="UP000266673">
    <property type="component" value="Unassembled WGS sequence"/>
</dbReference>
<feature type="transmembrane region" description="Helical" evidence="1">
    <location>
        <begin position="20"/>
        <end position="38"/>
    </location>
</feature>